<name>A0AA91DCZ2_9GAMM</name>
<comment type="caution">
    <text evidence="2">The sequence shown here is derived from an EMBL/GenBank/DDBJ whole genome shotgun (WGS) entry which is preliminary data.</text>
</comment>
<organism evidence="2 3">
    <name type="scientific">Methylomonas koyamae</name>
    <dbReference type="NCBI Taxonomy" id="702114"/>
    <lineage>
        <taxon>Bacteria</taxon>
        <taxon>Pseudomonadati</taxon>
        <taxon>Pseudomonadota</taxon>
        <taxon>Gammaproteobacteria</taxon>
        <taxon>Methylococcales</taxon>
        <taxon>Methylococcaceae</taxon>
        <taxon>Methylomonas</taxon>
    </lineage>
</organism>
<dbReference type="InterPro" id="IPR028943">
    <property type="entry name" value="ZorC_EH_Signature_dom"/>
</dbReference>
<dbReference type="EMBL" id="LUUL01000068">
    <property type="protein sequence ID" value="OAI26805.1"/>
    <property type="molecule type" value="Genomic_DNA"/>
</dbReference>
<feature type="domain" description="Zorya protein ZorC EH" evidence="1">
    <location>
        <begin position="71"/>
        <end position="421"/>
    </location>
</feature>
<proteinExistence type="predicted"/>
<sequence length="534" mass="61419">MALSAQALQREFGDIASAPAELHSIESAVQSYLNTRELNTFRDIKYICFGVSSPYGAESTRLIEHEELFTDLLKTVEHLQPEPRKFRRCYQGLLKSYFNYRGYASELATGGKNWLILRDFLAQHCKALAKQKPVMDWAQALYQHKNLLADAPCKPYAKALLAGDLTVVDELKNRLGIDDDTWVMDELVLAHIHASTALKDAEFMQQISPLLQLLEKHTLLITKGLALLLRRYEACVNRPEHHGLRDTALREWKSPWMEANKPMWHAQIGETATNMVKLWLTKQHIKDFFELLQADRQADTQRMEFWLQYAEAIEDFWLALGNFSFYNQQTDYKRIRKQMEGHCMRLEGSNQNYDNAFLMKIGNFVFIEFGKQNNACHVFSFNNLPFATGQTSVSGTQSGLKNTRHPGWQGKLSHFDGWQQEFAKSLLRYANASPMENHAHQSPFSASKRISLSFSPSQNSKLTAESSHSDNQLKPIDLNKLREFCAIHNLHFDDHRNLGGAVWVRTSDKQPTIADALRNAGFQYQQTKNAWWRV</sequence>
<evidence type="ECO:0000313" key="2">
    <source>
        <dbReference type="EMBL" id="OAI26805.1"/>
    </source>
</evidence>
<dbReference type="Proteomes" id="UP000077734">
    <property type="component" value="Unassembled WGS sequence"/>
</dbReference>
<evidence type="ECO:0000313" key="3">
    <source>
        <dbReference type="Proteomes" id="UP000077734"/>
    </source>
</evidence>
<protein>
    <recommendedName>
        <fullName evidence="1">Zorya protein ZorC EH domain-containing protein</fullName>
    </recommendedName>
</protein>
<dbReference type="Pfam" id="PF15611">
    <property type="entry name" value="EH_Signature"/>
    <property type="match status" value="1"/>
</dbReference>
<gene>
    <name evidence="2" type="ORF">A1356_10310</name>
</gene>
<keyword evidence="3" id="KW-1185">Reference proteome</keyword>
<accession>A0AA91DCZ2</accession>
<reference evidence="2 3" key="1">
    <citation type="submission" date="2016-03" db="EMBL/GenBank/DDBJ databases">
        <authorList>
            <person name="Heylen K."/>
            <person name="De Vos P."/>
            <person name="Vekeman B."/>
        </authorList>
    </citation>
    <scope>NUCLEOTIDE SEQUENCE [LARGE SCALE GENOMIC DNA]</scope>
    <source>
        <strain evidence="2 3">R-49807</strain>
    </source>
</reference>
<evidence type="ECO:0000259" key="1">
    <source>
        <dbReference type="Pfam" id="PF15611"/>
    </source>
</evidence>
<dbReference type="AlphaFoldDB" id="A0AA91DCZ2"/>